<keyword evidence="2" id="KW-1185">Reference proteome</keyword>
<evidence type="ECO:0000313" key="2">
    <source>
        <dbReference type="Proteomes" id="UP000315724"/>
    </source>
</evidence>
<organism evidence="1 2">
    <name type="scientific">Thalassoglobus polymorphus</name>
    <dbReference type="NCBI Taxonomy" id="2527994"/>
    <lineage>
        <taxon>Bacteria</taxon>
        <taxon>Pseudomonadati</taxon>
        <taxon>Planctomycetota</taxon>
        <taxon>Planctomycetia</taxon>
        <taxon>Planctomycetales</taxon>
        <taxon>Planctomycetaceae</taxon>
        <taxon>Thalassoglobus</taxon>
    </lineage>
</organism>
<dbReference type="AlphaFoldDB" id="A0A517QQT0"/>
<protein>
    <submittedName>
        <fullName evidence="1">Uncharacterized protein</fullName>
    </submittedName>
</protein>
<name>A0A517QQT0_9PLAN</name>
<sequence>MTNANDHNPPRRINCEALRTLHSLERTLRRHIDDLMKVDCEDTEAAEAVVFAIEAAEKALNNVGVTRRRINQA</sequence>
<evidence type="ECO:0000313" key="1">
    <source>
        <dbReference type="EMBL" id="QDT33996.1"/>
    </source>
</evidence>
<proteinExistence type="predicted"/>
<dbReference type="EMBL" id="CP036267">
    <property type="protein sequence ID" value="QDT33996.1"/>
    <property type="molecule type" value="Genomic_DNA"/>
</dbReference>
<dbReference type="RefSeq" id="WP_145201226.1">
    <property type="nucleotide sequence ID" value="NZ_CP036267.1"/>
</dbReference>
<dbReference type="Proteomes" id="UP000315724">
    <property type="component" value="Chromosome"/>
</dbReference>
<reference evidence="1 2" key="1">
    <citation type="submission" date="2019-02" db="EMBL/GenBank/DDBJ databases">
        <title>Deep-cultivation of Planctomycetes and their phenomic and genomic characterization uncovers novel biology.</title>
        <authorList>
            <person name="Wiegand S."/>
            <person name="Jogler M."/>
            <person name="Boedeker C."/>
            <person name="Pinto D."/>
            <person name="Vollmers J."/>
            <person name="Rivas-Marin E."/>
            <person name="Kohn T."/>
            <person name="Peeters S.H."/>
            <person name="Heuer A."/>
            <person name="Rast P."/>
            <person name="Oberbeckmann S."/>
            <person name="Bunk B."/>
            <person name="Jeske O."/>
            <person name="Meyerdierks A."/>
            <person name="Storesund J.E."/>
            <person name="Kallscheuer N."/>
            <person name="Luecker S."/>
            <person name="Lage O.M."/>
            <person name="Pohl T."/>
            <person name="Merkel B.J."/>
            <person name="Hornburger P."/>
            <person name="Mueller R.-W."/>
            <person name="Bruemmer F."/>
            <person name="Labrenz M."/>
            <person name="Spormann A.M."/>
            <person name="Op den Camp H."/>
            <person name="Overmann J."/>
            <person name="Amann R."/>
            <person name="Jetten M.S.M."/>
            <person name="Mascher T."/>
            <person name="Medema M.H."/>
            <person name="Devos D.P."/>
            <person name="Kaster A.-K."/>
            <person name="Ovreas L."/>
            <person name="Rohde M."/>
            <person name="Galperin M.Y."/>
            <person name="Jogler C."/>
        </authorList>
    </citation>
    <scope>NUCLEOTIDE SEQUENCE [LARGE SCALE GENOMIC DNA]</scope>
    <source>
        <strain evidence="1 2">Mal48</strain>
    </source>
</reference>
<gene>
    <name evidence="1" type="ORF">Mal48_32530</name>
</gene>
<accession>A0A517QQT0</accession>
<dbReference type="KEGG" id="tpol:Mal48_32530"/>